<dbReference type="GO" id="GO:0005681">
    <property type="term" value="C:spliceosomal complex"/>
    <property type="evidence" value="ECO:0007669"/>
    <property type="project" value="UniProtKB-UniRule"/>
</dbReference>
<evidence type="ECO:0000256" key="9">
    <source>
        <dbReference type="RuleBase" id="RU365049"/>
    </source>
</evidence>
<evidence type="ECO:0000256" key="4">
    <source>
        <dbReference type="ARBA" id="ARBA00022728"/>
    </source>
</evidence>
<comment type="subunit">
    <text evidence="9">LSm subunits form a heteromer with a doughnut shape.</text>
</comment>
<comment type="similarity">
    <text evidence="2 9">Belongs to the snRNP Sm proteins family.</text>
</comment>
<dbReference type="PROSITE" id="PS52002">
    <property type="entry name" value="SM"/>
    <property type="match status" value="1"/>
</dbReference>
<comment type="subcellular location">
    <subcellularLocation>
        <location evidence="1 9">Nucleus</location>
    </subcellularLocation>
</comment>
<comment type="function">
    <text evidence="9">Binds specifically to the 3'-terminal U-tract of U6 snRNA.</text>
</comment>
<dbReference type="GO" id="GO:0003723">
    <property type="term" value="F:RNA binding"/>
    <property type="evidence" value="ECO:0007669"/>
    <property type="project" value="UniProtKB-KW"/>
</dbReference>
<dbReference type="GO" id="GO:0000956">
    <property type="term" value="P:nuclear-transcribed mRNA catabolic process"/>
    <property type="evidence" value="ECO:0007669"/>
    <property type="project" value="UniProtKB-UniRule"/>
</dbReference>
<dbReference type="InterPro" id="IPR010920">
    <property type="entry name" value="LSM_dom_sf"/>
</dbReference>
<feature type="compositionally biased region" description="Polar residues" evidence="10">
    <location>
        <begin position="12"/>
        <end position="30"/>
    </location>
</feature>
<dbReference type="InterPro" id="IPR027141">
    <property type="entry name" value="LSm4/Sm_D1/D3"/>
</dbReference>
<dbReference type="GO" id="GO:0097525">
    <property type="term" value="C:spliceosomal snRNP complex"/>
    <property type="evidence" value="ECO:0007669"/>
    <property type="project" value="UniProtKB-ARBA"/>
</dbReference>
<dbReference type="SUPFAM" id="SSF50182">
    <property type="entry name" value="Sm-like ribonucleoproteins"/>
    <property type="match status" value="1"/>
</dbReference>
<gene>
    <name evidence="9 12" type="primary">LSM4</name>
    <name evidence="12" type="ORF">G3M48_007916</name>
</gene>
<proteinExistence type="inferred from homology"/>
<evidence type="ECO:0000256" key="1">
    <source>
        <dbReference type="ARBA" id="ARBA00004123"/>
    </source>
</evidence>
<evidence type="ECO:0000313" key="12">
    <source>
        <dbReference type="EMBL" id="KAK8142963.1"/>
    </source>
</evidence>
<keyword evidence="7 9" id="KW-0539">Nucleus</keyword>
<organism evidence="12 13">
    <name type="scientific">Beauveria asiatica</name>
    <dbReference type="NCBI Taxonomy" id="1069075"/>
    <lineage>
        <taxon>Eukaryota</taxon>
        <taxon>Fungi</taxon>
        <taxon>Dikarya</taxon>
        <taxon>Ascomycota</taxon>
        <taxon>Pezizomycotina</taxon>
        <taxon>Sordariomycetes</taxon>
        <taxon>Hypocreomycetidae</taxon>
        <taxon>Hypocreales</taxon>
        <taxon>Cordycipitaceae</taxon>
        <taxon>Beauveria</taxon>
    </lineage>
</organism>
<dbReference type="Gene3D" id="2.30.30.100">
    <property type="match status" value="1"/>
</dbReference>
<dbReference type="InterPro" id="IPR034101">
    <property type="entry name" value="Lsm4"/>
</dbReference>
<evidence type="ECO:0000259" key="11">
    <source>
        <dbReference type="PROSITE" id="PS52002"/>
    </source>
</evidence>
<evidence type="ECO:0000256" key="7">
    <source>
        <dbReference type="ARBA" id="ARBA00023242"/>
    </source>
</evidence>
<feature type="domain" description="Sm" evidence="11">
    <location>
        <begin position="42"/>
        <end position="115"/>
    </location>
</feature>
<sequence length="170" mass="18126">MVRTCCRGKASATPSPRASHRSPLNSSYNDQDFANPPVALQLPLGLLNAAQGHPMLVELKNGETLNGHLVNCDTWMNLTLKEVVQTSPEGDKFVRLPEVYVKGNNIKYLRVPEEIIELATEAQKNQQGNFRGGRGGQSRGDHGGRGGGGDRGRGGRGGGRGGRGRGGRGQ</sequence>
<evidence type="ECO:0000256" key="8">
    <source>
        <dbReference type="ARBA" id="ARBA00023274"/>
    </source>
</evidence>
<keyword evidence="3 9" id="KW-0507">mRNA processing</keyword>
<feature type="compositionally biased region" description="Basic and acidic residues" evidence="10">
    <location>
        <begin position="139"/>
        <end position="153"/>
    </location>
</feature>
<evidence type="ECO:0000313" key="13">
    <source>
        <dbReference type="Proteomes" id="UP001397290"/>
    </source>
</evidence>
<evidence type="ECO:0000256" key="10">
    <source>
        <dbReference type="SAM" id="MobiDB-lite"/>
    </source>
</evidence>
<dbReference type="AlphaFoldDB" id="A0AAW0RLV3"/>
<keyword evidence="13" id="KW-1185">Reference proteome</keyword>
<keyword evidence="8 9" id="KW-0687">Ribonucleoprotein</keyword>
<dbReference type="EMBL" id="JAAHCF010000577">
    <property type="protein sequence ID" value="KAK8142963.1"/>
    <property type="molecule type" value="Genomic_DNA"/>
</dbReference>
<keyword evidence="6 9" id="KW-0508">mRNA splicing</keyword>
<dbReference type="PANTHER" id="PTHR23338">
    <property type="entry name" value="SMALL NUCLEAR RIBONUCLEOPROTEIN SM"/>
    <property type="match status" value="1"/>
</dbReference>
<evidence type="ECO:0000256" key="2">
    <source>
        <dbReference type="ARBA" id="ARBA00006850"/>
    </source>
</evidence>
<name>A0AAW0RLV3_9HYPO</name>
<protein>
    <recommendedName>
        <fullName evidence="9">LSM complex subunit LSM4</fullName>
    </recommendedName>
</protein>
<dbReference type="CDD" id="cd01723">
    <property type="entry name" value="LSm4"/>
    <property type="match status" value="1"/>
</dbReference>
<keyword evidence="5 9" id="KW-0694">RNA-binding</keyword>
<evidence type="ECO:0000256" key="3">
    <source>
        <dbReference type="ARBA" id="ARBA00022664"/>
    </source>
</evidence>
<feature type="region of interest" description="Disordered" evidence="10">
    <location>
        <begin position="1"/>
        <end position="30"/>
    </location>
</feature>
<accession>A0AAW0RLV3</accession>
<dbReference type="SMART" id="SM00651">
    <property type="entry name" value="Sm"/>
    <property type="match status" value="1"/>
</dbReference>
<evidence type="ECO:0000256" key="5">
    <source>
        <dbReference type="ARBA" id="ARBA00022884"/>
    </source>
</evidence>
<keyword evidence="4 9" id="KW-0747">Spliceosome</keyword>
<dbReference type="Pfam" id="PF01423">
    <property type="entry name" value="LSM"/>
    <property type="match status" value="1"/>
</dbReference>
<dbReference type="InterPro" id="IPR001163">
    <property type="entry name" value="Sm_dom_euk/arc"/>
</dbReference>
<comment type="caution">
    <text evidence="12">The sequence shown here is derived from an EMBL/GenBank/DDBJ whole genome shotgun (WGS) entry which is preliminary data.</text>
</comment>
<reference evidence="12 13" key="1">
    <citation type="submission" date="2020-02" db="EMBL/GenBank/DDBJ databases">
        <title>Comparative genomics of the hypocrealean fungal genus Beauvera.</title>
        <authorList>
            <person name="Showalter D.N."/>
            <person name="Bushley K.E."/>
            <person name="Rehner S.A."/>
        </authorList>
    </citation>
    <scope>NUCLEOTIDE SEQUENCE [LARGE SCALE GENOMIC DNA]</scope>
    <source>
        <strain evidence="12 13">ARSEF4384</strain>
    </source>
</reference>
<dbReference type="FunFam" id="2.30.30.100:FF:000024">
    <property type="entry name" value="U6 snRNA-associated Sm-like protein LSm4"/>
    <property type="match status" value="1"/>
</dbReference>
<feature type="region of interest" description="Disordered" evidence="10">
    <location>
        <begin position="126"/>
        <end position="170"/>
    </location>
</feature>
<dbReference type="Proteomes" id="UP001397290">
    <property type="component" value="Unassembled WGS sequence"/>
</dbReference>
<dbReference type="GO" id="GO:0000398">
    <property type="term" value="P:mRNA splicing, via spliceosome"/>
    <property type="evidence" value="ECO:0007669"/>
    <property type="project" value="InterPro"/>
</dbReference>
<dbReference type="InterPro" id="IPR047575">
    <property type="entry name" value="Sm"/>
</dbReference>
<evidence type="ECO:0000256" key="6">
    <source>
        <dbReference type="ARBA" id="ARBA00023187"/>
    </source>
</evidence>